<keyword evidence="3" id="KW-1185">Reference proteome</keyword>
<dbReference type="Proteomes" id="UP001597601">
    <property type="component" value="Unassembled WGS sequence"/>
</dbReference>
<protein>
    <submittedName>
        <fullName evidence="2">Outer membrane beta-barrel protein</fullName>
    </submittedName>
</protein>
<dbReference type="InterPro" id="IPR008969">
    <property type="entry name" value="CarboxyPept-like_regulatory"/>
</dbReference>
<evidence type="ECO:0000313" key="2">
    <source>
        <dbReference type="EMBL" id="MFD2865011.1"/>
    </source>
</evidence>
<sequence>MFVSSAQTNRRISGRITDTTDVGLPGIKVILVAGKDTLSLLTDDNGNFRYSNISITQFSLQVIDAGLENFKSNYTFSEKEKHMRLDAIRLKISAQMLKEVVVRAKPVPIRFMQDTVEYDVRAFRVQDGDNVADLLKQFPGMEVNEGYDVKVGDQPMTKLRVNGKDFFTNNVKDFIARLPAGIVSKIQVIDDFGDLANFTGIKAGEPVKMLNIVTKPGRNKGAFGNISGSGGTNDMIGGNAQVNLWNDSRQSSANINVNTANNGAGRSQQLNIGLNHRDKLGPNSTGGFGYNTGQNNAAFNREQVTESLNPQGNFITKNKSDGYNKGSNNTIRLNLNHSNDKFFLQLGINGGYNKSNNQSTSLIRQYGIIRQDLNNDNSLVSTSPSVNGNLSLSKKSKNLKDVLSATASFSLNSSSNGQHIKTNTLYYNKDTEALLKDSLLNRDVNSKLNDQQLGFGLNYSVGLKKPKDTLARQSLNFGYNGSIGSSKNDVTTVVFDNVSNKTSVIDSLSTSFNTVSFNQSLAMNYNYNSRKARYNLGFNVNANMINNHDLKLKQTNVNNAINYSPSFNLSRTLALGKILSVNYQGSTRSPTINQLQPVKNAQSLQNIVVGNPDLKVAFSHSLGVNFNYAHKSGRSLQVGANASVTQNEIVDDVILLPDTLNSLKQITRYENINGNYQVSSNYQVHVPIKQNKYSLSYMGRLGFSNRAILFNHNKTSGKGFNLYQQVAGNLTFKKVTVNTQFSYSITNNNSSGSRLGSFGYQPIGIGQISAPTFFRTTSIAASVQSNLRLEKLRLNASIMYSTSHNDAAAELVVQNNSDLSMNLGGQVTVLKTYFADFGVTKRVNYGYALATPSPLLINMGLGKTFMKDKALNVSIRGNDLLGQGNNISRMVSGNTIIDSRNVQPTRVFSINVGYNLSQFGGKNFRVDAD</sequence>
<organism evidence="2 3">
    <name type="scientific">Mucilaginibacter antarcticus</name>
    <dbReference type="NCBI Taxonomy" id="1855725"/>
    <lineage>
        <taxon>Bacteria</taxon>
        <taxon>Pseudomonadati</taxon>
        <taxon>Bacteroidota</taxon>
        <taxon>Sphingobacteriia</taxon>
        <taxon>Sphingobacteriales</taxon>
        <taxon>Sphingobacteriaceae</taxon>
        <taxon>Mucilaginibacter</taxon>
    </lineage>
</organism>
<feature type="domain" description="Outer membrane protein beta-barrel" evidence="1">
    <location>
        <begin position="395"/>
        <end position="758"/>
    </location>
</feature>
<name>A0ABW5XPV3_9SPHI</name>
<dbReference type="Pfam" id="PF14905">
    <property type="entry name" value="OMP_b-brl_3"/>
    <property type="match status" value="1"/>
</dbReference>
<gene>
    <name evidence="2" type="ORF">ACFSYC_09970</name>
</gene>
<dbReference type="EMBL" id="JBHUON010000010">
    <property type="protein sequence ID" value="MFD2865011.1"/>
    <property type="molecule type" value="Genomic_DNA"/>
</dbReference>
<accession>A0ABW5XPV3</accession>
<dbReference type="SUPFAM" id="SSF49464">
    <property type="entry name" value="Carboxypeptidase regulatory domain-like"/>
    <property type="match status" value="1"/>
</dbReference>
<evidence type="ECO:0000313" key="3">
    <source>
        <dbReference type="Proteomes" id="UP001597601"/>
    </source>
</evidence>
<dbReference type="InterPro" id="IPR041700">
    <property type="entry name" value="OMP_b-brl_3"/>
</dbReference>
<comment type="caution">
    <text evidence="2">The sequence shown here is derived from an EMBL/GenBank/DDBJ whole genome shotgun (WGS) entry which is preliminary data.</text>
</comment>
<dbReference type="SUPFAM" id="SSF56935">
    <property type="entry name" value="Porins"/>
    <property type="match status" value="1"/>
</dbReference>
<reference evidence="3" key="1">
    <citation type="journal article" date="2019" name="Int. J. Syst. Evol. Microbiol.">
        <title>The Global Catalogue of Microorganisms (GCM) 10K type strain sequencing project: providing services to taxonomists for standard genome sequencing and annotation.</title>
        <authorList>
            <consortium name="The Broad Institute Genomics Platform"/>
            <consortium name="The Broad Institute Genome Sequencing Center for Infectious Disease"/>
            <person name="Wu L."/>
            <person name="Ma J."/>
        </authorList>
    </citation>
    <scope>NUCLEOTIDE SEQUENCE [LARGE SCALE GENOMIC DNA]</scope>
    <source>
        <strain evidence="3">KCTC 52232</strain>
    </source>
</reference>
<dbReference type="RefSeq" id="WP_377126551.1">
    <property type="nucleotide sequence ID" value="NZ_JBHUON010000010.1"/>
</dbReference>
<proteinExistence type="predicted"/>
<evidence type="ECO:0000259" key="1">
    <source>
        <dbReference type="Pfam" id="PF14905"/>
    </source>
</evidence>